<evidence type="ECO:0000256" key="1">
    <source>
        <dbReference type="SAM" id="Phobius"/>
    </source>
</evidence>
<evidence type="ECO:0000313" key="2">
    <source>
        <dbReference type="EMBL" id="MBM9469484.1"/>
    </source>
</evidence>
<reference evidence="2" key="1">
    <citation type="submission" date="2021-01" db="EMBL/GenBank/DDBJ databases">
        <title>YIM 132084 draft genome.</title>
        <authorList>
            <person name="An D."/>
        </authorList>
    </citation>
    <scope>NUCLEOTIDE SEQUENCE</scope>
    <source>
        <strain evidence="2">YIM 132084</strain>
    </source>
</reference>
<comment type="caution">
    <text evidence="2">The sequence shown here is derived from an EMBL/GenBank/DDBJ whole genome shotgun (WGS) entry which is preliminary data.</text>
</comment>
<feature type="transmembrane region" description="Helical" evidence="1">
    <location>
        <begin position="65"/>
        <end position="88"/>
    </location>
</feature>
<evidence type="ECO:0000313" key="3">
    <source>
        <dbReference type="Proteomes" id="UP000663792"/>
    </source>
</evidence>
<keyword evidence="3" id="KW-1185">Reference proteome</keyword>
<dbReference type="AlphaFoldDB" id="A0A938YJU9"/>
<organism evidence="2 3">
    <name type="scientific">Nakamurella leprariae</name>
    <dbReference type="NCBI Taxonomy" id="2803911"/>
    <lineage>
        <taxon>Bacteria</taxon>
        <taxon>Bacillati</taxon>
        <taxon>Actinomycetota</taxon>
        <taxon>Actinomycetes</taxon>
        <taxon>Nakamurellales</taxon>
        <taxon>Nakamurellaceae</taxon>
        <taxon>Nakamurella</taxon>
    </lineage>
</organism>
<protein>
    <submittedName>
        <fullName evidence="2">Uncharacterized protein</fullName>
    </submittedName>
</protein>
<sequence length="99" mass="10996">MDPVAARAALQPFLRPSDGLLWAGGPDPRRRFAKADAVLIPFSIVFLGFGCFWEFMVVTQSGAPWFFAAFGAVFIVMGLWMAIGRFLYKARRRGPPRTG</sequence>
<gene>
    <name evidence="2" type="ORF">JL106_19530</name>
</gene>
<accession>A0A938YJU9</accession>
<dbReference type="RefSeq" id="WP_205262448.1">
    <property type="nucleotide sequence ID" value="NZ_JAERWK010000027.1"/>
</dbReference>
<dbReference type="EMBL" id="JAERWK010000027">
    <property type="protein sequence ID" value="MBM9469484.1"/>
    <property type="molecule type" value="Genomic_DNA"/>
</dbReference>
<keyword evidence="1" id="KW-0812">Transmembrane</keyword>
<keyword evidence="1" id="KW-0472">Membrane</keyword>
<feature type="transmembrane region" description="Helical" evidence="1">
    <location>
        <begin position="38"/>
        <end position="59"/>
    </location>
</feature>
<keyword evidence="1" id="KW-1133">Transmembrane helix</keyword>
<proteinExistence type="predicted"/>
<dbReference type="Proteomes" id="UP000663792">
    <property type="component" value="Unassembled WGS sequence"/>
</dbReference>
<name>A0A938YJU9_9ACTN</name>